<keyword evidence="2" id="KW-1185">Reference proteome</keyword>
<evidence type="ECO:0000313" key="2">
    <source>
        <dbReference type="Proteomes" id="UP000183567"/>
    </source>
</evidence>
<dbReference type="EMBL" id="LVVM01002950">
    <property type="protein sequence ID" value="OJA15674.1"/>
    <property type="molecule type" value="Genomic_DNA"/>
</dbReference>
<reference evidence="1 2" key="1">
    <citation type="submission" date="2016-03" db="EMBL/GenBank/DDBJ databases">
        <title>Comparative genomics of the ectomycorrhizal sister species Rhizopogon vinicolor and Rhizopogon vesiculosus (Basidiomycota: Boletales) reveals a divergence of the mating type B locus.</title>
        <authorList>
            <person name="Mujic A.B."/>
            <person name="Kuo A."/>
            <person name="Tritt A."/>
            <person name="Lipzen A."/>
            <person name="Chen C."/>
            <person name="Johnson J."/>
            <person name="Sharma A."/>
            <person name="Barry K."/>
            <person name="Grigoriev I.V."/>
            <person name="Spatafora J.W."/>
        </authorList>
    </citation>
    <scope>NUCLEOTIDE SEQUENCE [LARGE SCALE GENOMIC DNA]</scope>
    <source>
        <strain evidence="1 2">AM-OR11-056</strain>
    </source>
</reference>
<dbReference type="AlphaFoldDB" id="A0A1J8R1R1"/>
<sequence length="21" mass="2355">MVSKDKAESVQMWQFCPAGVL</sequence>
<organism evidence="1 2">
    <name type="scientific">Rhizopogon vesiculosus</name>
    <dbReference type="NCBI Taxonomy" id="180088"/>
    <lineage>
        <taxon>Eukaryota</taxon>
        <taxon>Fungi</taxon>
        <taxon>Dikarya</taxon>
        <taxon>Basidiomycota</taxon>
        <taxon>Agaricomycotina</taxon>
        <taxon>Agaricomycetes</taxon>
        <taxon>Agaricomycetidae</taxon>
        <taxon>Boletales</taxon>
        <taxon>Suillineae</taxon>
        <taxon>Rhizopogonaceae</taxon>
        <taxon>Rhizopogon</taxon>
    </lineage>
</organism>
<protein>
    <submittedName>
        <fullName evidence="1">Uncharacterized protein</fullName>
    </submittedName>
</protein>
<comment type="caution">
    <text evidence="1">The sequence shown here is derived from an EMBL/GenBank/DDBJ whole genome shotgun (WGS) entry which is preliminary data.</text>
</comment>
<gene>
    <name evidence="1" type="ORF">AZE42_08816</name>
</gene>
<evidence type="ECO:0000313" key="1">
    <source>
        <dbReference type="EMBL" id="OJA15674.1"/>
    </source>
</evidence>
<accession>A0A1J8R1R1</accession>
<dbReference type="Proteomes" id="UP000183567">
    <property type="component" value="Unassembled WGS sequence"/>
</dbReference>
<proteinExistence type="predicted"/>
<name>A0A1J8R1R1_9AGAM</name>